<evidence type="ECO:0000313" key="1">
    <source>
        <dbReference type="EMBL" id="QKJ19171.1"/>
    </source>
</evidence>
<organism evidence="1 2">
    <name type="scientific">Microbacterium hominis</name>
    <dbReference type="NCBI Taxonomy" id="162426"/>
    <lineage>
        <taxon>Bacteria</taxon>
        <taxon>Bacillati</taxon>
        <taxon>Actinomycetota</taxon>
        <taxon>Actinomycetes</taxon>
        <taxon>Micrococcales</taxon>
        <taxon>Microbacteriaceae</taxon>
        <taxon>Microbacterium</taxon>
    </lineage>
</organism>
<sequence>MSTYTGFVRFANPGYPDSIEEIDVVANTTEEARQRIQQELDDDYEPGGIIAHIEQRMGLFS</sequence>
<proteinExistence type="predicted"/>
<dbReference type="AlphaFoldDB" id="A0A7D4Q211"/>
<reference evidence="1 2" key="1">
    <citation type="submission" date="2020-05" db="EMBL/GenBank/DDBJ databases">
        <title>Strain PA2F3 complete genome.</title>
        <authorList>
            <person name="Kim Y.-S."/>
            <person name="Kim S.-J."/>
            <person name="Jung H.-k."/>
            <person name="Kim S.-E."/>
            <person name="Kim K.-H."/>
        </authorList>
    </citation>
    <scope>NUCLEOTIDE SEQUENCE [LARGE SCALE GENOMIC DNA]</scope>
    <source>
        <strain evidence="1 2">PA2F3</strain>
    </source>
</reference>
<name>A0A7D4Q211_9MICO</name>
<protein>
    <submittedName>
        <fullName evidence="1">Uncharacterized protein</fullName>
    </submittedName>
</protein>
<evidence type="ECO:0000313" key="2">
    <source>
        <dbReference type="Proteomes" id="UP000502498"/>
    </source>
</evidence>
<dbReference type="Proteomes" id="UP000502498">
    <property type="component" value="Chromosome"/>
</dbReference>
<gene>
    <name evidence="1" type="ORF">HQM25_07170</name>
</gene>
<dbReference type="EMBL" id="CP054038">
    <property type="protein sequence ID" value="QKJ19171.1"/>
    <property type="molecule type" value="Genomic_DNA"/>
</dbReference>
<dbReference type="RefSeq" id="WP_172989612.1">
    <property type="nucleotide sequence ID" value="NZ_CP054038.1"/>
</dbReference>
<accession>A0A7D4Q211</accession>